<feature type="transmembrane region" description="Helical" evidence="6">
    <location>
        <begin position="83"/>
        <end position="103"/>
    </location>
</feature>
<protein>
    <submittedName>
        <fullName evidence="7">Branched-chain amino acid transport system permease protein</fullName>
    </submittedName>
</protein>
<evidence type="ECO:0000256" key="5">
    <source>
        <dbReference type="ARBA" id="ARBA00023136"/>
    </source>
</evidence>
<keyword evidence="4 6" id="KW-1133">Transmembrane helix</keyword>
<dbReference type="Pfam" id="PF02653">
    <property type="entry name" value="BPD_transp_2"/>
    <property type="match status" value="1"/>
</dbReference>
<dbReference type="InterPro" id="IPR001851">
    <property type="entry name" value="ABC_transp_permease"/>
</dbReference>
<evidence type="ECO:0000256" key="1">
    <source>
        <dbReference type="ARBA" id="ARBA00004651"/>
    </source>
</evidence>
<keyword evidence="2" id="KW-1003">Cell membrane</keyword>
<feature type="transmembrane region" description="Helical" evidence="6">
    <location>
        <begin position="279"/>
        <end position="299"/>
    </location>
</feature>
<evidence type="ECO:0000256" key="2">
    <source>
        <dbReference type="ARBA" id="ARBA00022475"/>
    </source>
</evidence>
<feature type="transmembrane region" description="Helical" evidence="6">
    <location>
        <begin position="110"/>
        <end position="127"/>
    </location>
</feature>
<dbReference type="PANTHER" id="PTHR30482">
    <property type="entry name" value="HIGH-AFFINITY BRANCHED-CHAIN AMINO ACID TRANSPORT SYSTEM PERMEASE"/>
    <property type="match status" value="1"/>
</dbReference>
<comment type="subcellular location">
    <subcellularLocation>
        <location evidence="1">Cell membrane</location>
        <topology evidence="1">Multi-pass membrane protein</topology>
    </subcellularLocation>
</comment>
<dbReference type="CDD" id="cd06581">
    <property type="entry name" value="TM_PBP1_LivM_like"/>
    <property type="match status" value="1"/>
</dbReference>
<keyword evidence="3 6" id="KW-0812">Transmembrane</keyword>
<accession>A0ABU0LHL9</accession>
<keyword evidence="8" id="KW-1185">Reference proteome</keyword>
<evidence type="ECO:0000256" key="6">
    <source>
        <dbReference type="SAM" id="Phobius"/>
    </source>
</evidence>
<gene>
    <name evidence="7" type="ORF">QOZ94_003449</name>
</gene>
<dbReference type="RefSeq" id="WP_237345305.1">
    <property type="nucleotide sequence ID" value="NZ_JABWGX010000009.1"/>
</dbReference>
<sequence length="330" mass="35000">MRLDKTELALVGLAVVLMLAGTLAAPGWLIFLITVALAKALVVQGVVMQMKAGLVSFGQGLFYCVGGYAVGMGGQFLGLNAGLVLLALGVIAAVVLAMVLGLLLTRYREIFFAMLSLAFSMILYGVLVKSQELGSTDGFNVKAWTLLGRTIEGGEQATHTVFILTVLTAATVAFILHRFYRSAMGMTCEAIRENEVRVEFLGLSPRWINYANYVAAAAVSALGGGLTALATGHVDPDMAYWTTSGEFVFIALLGGTGSVFAPFLAAIVFALVRTYAIEFLPNAWQMILGFTLLGIVVFLPKGLWSLFTRRAVAPVPSSSPTNARTGGVRA</sequence>
<dbReference type="EMBL" id="JAUSVY010000009">
    <property type="protein sequence ID" value="MDQ0506635.1"/>
    <property type="molecule type" value="Genomic_DNA"/>
</dbReference>
<dbReference type="PANTHER" id="PTHR30482:SF17">
    <property type="entry name" value="ABC TRANSPORTER ATP-BINDING PROTEIN"/>
    <property type="match status" value="1"/>
</dbReference>
<reference evidence="7 8" key="1">
    <citation type="submission" date="2023-07" db="EMBL/GenBank/DDBJ databases">
        <title>Genomic Encyclopedia of Type Strains, Phase IV (KMG-IV): sequencing the most valuable type-strain genomes for metagenomic binning, comparative biology and taxonomic classification.</title>
        <authorList>
            <person name="Goeker M."/>
        </authorList>
    </citation>
    <scope>NUCLEOTIDE SEQUENCE [LARGE SCALE GENOMIC DNA]</scope>
    <source>
        <strain evidence="7 8">DSM 3770</strain>
    </source>
</reference>
<name>A0ABU0LHL9_XANAG</name>
<feature type="transmembrane region" description="Helical" evidence="6">
    <location>
        <begin position="7"/>
        <end position="24"/>
    </location>
</feature>
<dbReference type="InterPro" id="IPR043428">
    <property type="entry name" value="LivM-like"/>
</dbReference>
<comment type="caution">
    <text evidence="7">The sequence shown here is derived from an EMBL/GenBank/DDBJ whole genome shotgun (WGS) entry which is preliminary data.</text>
</comment>
<feature type="transmembrane region" description="Helical" evidence="6">
    <location>
        <begin position="157"/>
        <end position="176"/>
    </location>
</feature>
<feature type="transmembrane region" description="Helical" evidence="6">
    <location>
        <begin position="210"/>
        <end position="229"/>
    </location>
</feature>
<dbReference type="Proteomes" id="UP001241747">
    <property type="component" value="Unassembled WGS sequence"/>
</dbReference>
<organism evidence="7 8">
    <name type="scientific">Xanthobacter agilis</name>
    <dbReference type="NCBI Taxonomy" id="47492"/>
    <lineage>
        <taxon>Bacteria</taxon>
        <taxon>Pseudomonadati</taxon>
        <taxon>Pseudomonadota</taxon>
        <taxon>Alphaproteobacteria</taxon>
        <taxon>Hyphomicrobiales</taxon>
        <taxon>Xanthobacteraceae</taxon>
        <taxon>Xanthobacter</taxon>
    </lineage>
</organism>
<proteinExistence type="predicted"/>
<evidence type="ECO:0000256" key="4">
    <source>
        <dbReference type="ARBA" id="ARBA00022989"/>
    </source>
</evidence>
<keyword evidence="5 6" id="KW-0472">Membrane</keyword>
<evidence type="ECO:0000313" key="8">
    <source>
        <dbReference type="Proteomes" id="UP001241747"/>
    </source>
</evidence>
<feature type="transmembrane region" description="Helical" evidence="6">
    <location>
        <begin position="249"/>
        <end position="272"/>
    </location>
</feature>
<evidence type="ECO:0000313" key="7">
    <source>
        <dbReference type="EMBL" id="MDQ0506635.1"/>
    </source>
</evidence>
<feature type="transmembrane region" description="Helical" evidence="6">
    <location>
        <begin position="60"/>
        <end position="77"/>
    </location>
</feature>
<evidence type="ECO:0000256" key="3">
    <source>
        <dbReference type="ARBA" id="ARBA00022692"/>
    </source>
</evidence>